<reference evidence="1 2" key="1">
    <citation type="submission" date="2020-11" db="EMBL/GenBank/DDBJ databases">
        <title>A novel isolate from a Black sea contaminated sediment with potential to produce alkanes: Plantactinospora alkalitolerans sp. nov.</title>
        <authorList>
            <person name="Carro L."/>
            <person name="Veyisoglu A."/>
            <person name="Guven K."/>
            <person name="Schumann P."/>
            <person name="Klenk H.-P."/>
            <person name="Sahin N."/>
        </authorList>
    </citation>
    <scope>NUCLEOTIDE SEQUENCE [LARGE SCALE GENOMIC DNA]</scope>
    <source>
        <strain evidence="1 2">S1510</strain>
    </source>
</reference>
<keyword evidence="2" id="KW-1185">Reference proteome</keyword>
<organism evidence="1 2">
    <name type="scientific">Plantactinospora alkalitolerans</name>
    <dbReference type="NCBI Taxonomy" id="2789879"/>
    <lineage>
        <taxon>Bacteria</taxon>
        <taxon>Bacillati</taxon>
        <taxon>Actinomycetota</taxon>
        <taxon>Actinomycetes</taxon>
        <taxon>Micromonosporales</taxon>
        <taxon>Micromonosporaceae</taxon>
        <taxon>Plantactinospora</taxon>
    </lineage>
</organism>
<sequence length="90" mass="9993">MAVVYCQVFDVSSTTAEPEHVGVFLSHPAGPPAVGALVHVEPTRRSQWTTSTWRVVEHYWSIDRPDESATKFCLLVTPAEDPFATNKEAH</sequence>
<dbReference type="Proteomes" id="UP000638560">
    <property type="component" value="Unassembled WGS sequence"/>
</dbReference>
<gene>
    <name evidence="1" type="ORF">I0C86_41620</name>
</gene>
<comment type="caution">
    <text evidence="1">The sequence shown here is derived from an EMBL/GenBank/DDBJ whole genome shotgun (WGS) entry which is preliminary data.</text>
</comment>
<accession>A0ABS0HAX0</accession>
<dbReference type="EMBL" id="JADPUN010000422">
    <property type="protein sequence ID" value="MBF9135353.1"/>
    <property type="molecule type" value="Genomic_DNA"/>
</dbReference>
<proteinExistence type="predicted"/>
<name>A0ABS0HAX0_9ACTN</name>
<evidence type="ECO:0000313" key="1">
    <source>
        <dbReference type="EMBL" id="MBF9135353.1"/>
    </source>
</evidence>
<evidence type="ECO:0000313" key="2">
    <source>
        <dbReference type="Proteomes" id="UP000638560"/>
    </source>
</evidence>
<protein>
    <submittedName>
        <fullName evidence="1">Uncharacterized protein</fullName>
    </submittedName>
</protein>